<name>A0A2X1B6D8_BREVE</name>
<feature type="region of interest" description="Disordered" evidence="1">
    <location>
        <begin position="13"/>
        <end position="140"/>
    </location>
</feature>
<evidence type="ECO:0000313" key="2">
    <source>
        <dbReference type="EMBL" id="SPU52188.1"/>
    </source>
</evidence>
<evidence type="ECO:0000313" key="3">
    <source>
        <dbReference type="Proteomes" id="UP000251186"/>
    </source>
</evidence>
<feature type="compositionally biased region" description="Low complexity" evidence="1">
    <location>
        <begin position="59"/>
        <end position="89"/>
    </location>
</feature>
<organism evidence="2 3">
    <name type="scientific">Brevundimonas vesicularis</name>
    <name type="common">Pseudomonas vesicularis</name>
    <dbReference type="NCBI Taxonomy" id="41276"/>
    <lineage>
        <taxon>Bacteria</taxon>
        <taxon>Pseudomonadati</taxon>
        <taxon>Pseudomonadota</taxon>
        <taxon>Alphaproteobacteria</taxon>
        <taxon>Caulobacterales</taxon>
        <taxon>Caulobacteraceae</taxon>
        <taxon>Brevundimonas</taxon>
    </lineage>
</organism>
<evidence type="ECO:0000256" key="1">
    <source>
        <dbReference type="SAM" id="MobiDB-lite"/>
    </source>
</evidence>
<protein>
    <submittedName>
        <fullName evidence="2">Uncharacterized protein</fullName>
    </submittedName>
</protein>
<dbReference type="Proteomes" id="UP000251186">
    <property type="component" value="Unassembled WGS sequence"/>
</dbReference>
<dbReference type="RefSeq" id="WP_181669106.1">
    <property type="nucleotide sequence ID" value="NZ_UAQP01000005.1"/>
</dbReference>
<proteinExistence type="predicted"/>
<dbReference type="EMBL" id="UAQP01000005">
    <property type="protein sequence ID" value="SPU52188.1"/>
    <property type="molecule type" value="Genomic_DNA"/>
</dbReference>
<feature type="compositionally biased region" description="Low complexity" evidence="1">
    <location>
        <begin position="101"/>
        <end position="136"/>
    </location>
</feature>
<sequence>MPMIALAAALVISGQATTPPPQRPGSNLTRDLNSAPPSATLPATSTATPTQTPAPTPAPARATTQALPPIGQTPSASPRPAPAASSAPRTTQAQPPIGQSPATTTRPATATRPQTPAPTTTAAQATAPQPTTTAPAATPPAVAPASAALNAAAIAALPFSIQLPAGLTITPARAGANANIYRVQRGDQTLLMIYAGPSSQFPIYDGETVRAGGRASVVVTEGSRRLAMEHLFQRATDPKEVHVWIASVEGADRDLAERIGQSIDVK</sequence>
<gene>
    <name evidence="2" type="ORF">NCTC11166_00507</name>
</gene>
<feature type="compositionally biased region" description="Low complexity" evidence="1">
    <location>
        <begin position="35"/>
        <end position="51"/>
    </location>
</feature>
<reference evidence="2 3" key="1">
    <citation type="submission" date="2018-06" db="EMBL/GenBank/DDBJ databases">
        <authorList>
            <consortium name="Pathogen Informatics"/>
            <person name="Doyle S."/>
        </authorList>
    </citation>
    <scope>NUCLEOTIDE SEQUENCE [LARGE SCALE GENOMIC DNA]</scope>
    <source>
        <strain evidence="2 3">NCTC11166</strain>
    </source>
</reference>
<accession>A0A2X1B6D8</accession>
<dbReference type="AlphaFoldDB" id="A0A2X1B6D8"/>